<evidence type="ECO:0000256" key="4">
    <source>
        <dbReference type="PROSITE-ProRule" id="PRU00464"/>
    </source>
</evidence>
<dbReference type="GO" id="GO:0000166">
    <property type="term" value="F:nucleotide binding"/>
    <property type="evidence" value="ECO:0007669"/>
    <property type="project" value="UniProtKB-KW"/>
</dbReference>
<proteinExistence type="predicted"/>
<comment type="caution">
    <text evidence="6">The sequence shown here is derived from an EMBL/GenBank/DDBJ whole genome shotgun (WGS) entry which is preliminary data.</text>
</comment>
<evidence type="ECO:0000256" key="3">
    <source>
        <dbReference type="PIRSR" id="PIRSR639383-2"/>
    </source>
</evidence>
<evidence type="ECO:0000256" key="2">
    <source>
        <dbReference type="PIRSR" id="PIRSR639383-1"/>
    </source>
</evidence>
<dbReference type="InterPro" id="IPR052908">
    <property type="entry name" value="AP-4-A_phosphorylase"/>
</dbReference>
<keyword evidence="1" id="KW-0547">Nucleotide-binding</keyword>
<feature type="active site" description="Tele-AMP-histidine intermediate" evidence="2">
    <location>
        <position position="147"/>
    </location>
</feature>
<reference evidence="6 7" key="1">
    <citation type="submission" date="2019-03" db="EMBL/GenBank/DDBJ databases">
        <title>Genomic Encyclopedia of Type Strains, Phase IV (KMG-IV): sequencing the most valuable type-strain genomes for metagenomic binning, comparative biology and taxonomic classification.</title>
        <authorList>
            <person name="Goeker M."/>
        </authorList>
    </citation>
    <scope>NUCLEOTIDE SEQUENCE [LARGE SCALE GENOMIC DNA]</scope>
    <source>
        <strain evidence="6 7">DSM 103428</strain>
    </source>
</reference>
<keyword evidence="6" id="KW-0808">Transferase</keyword>
<dbReference type="InterPro" id="IPR039383">
    <property type="entry name" value="FHIT"/>
</dbReference>
<dbReference type="SUPFAM" id="SSF54197">
    <property type="entry name" value="HIT-like"/>
    <property type="match status" value="1"/>
</dbReference>
<feature type="binding site" evidence="3">
    <location>
        <position position="149"/>
    </location>
    <ligand>
        <name>substrate</name>
    </ligand>
</feature>
<keyword evidence="7" id="KW-1185">Reference proteome</keyword>
<protein>
    <submittedName>
        <fullName evidence="6">ATP adenylyltransferase</fullName>
    </submittedName>
</protein>
<evidence type="ECO:0000313" key="7">
    <source>
        <dbReference type="Proteomes" id="UP000295210"/>
    </source>
</evidence>
<dbReference type="InterPro" id="IPR036265">
    <property type="entry name" value="HIT-like_sf"/>
</dbReference>
<dbReference type="OrthoDB" id="9784774at2"/>
<feature type="short sequence motif" description="Histidine triad motif" evidence="4">
    <location>
        <begin position="145"/>
        <end position="149"/>
    </location>
</feature>
<evidence type="ECO:0000256" key="1">
    <source>
        <dbReference type="ARBA" id="ARBA00022741"/>
    </source>
</evidence>
<dbReference type="Gene3D" id="3.30.428.10">
    <property type="entry name" value="HIT-like"/>
    <property type="match status" value="1"/>
</dbReference>
<dbReference type="Pfam" id="PF01230">
    <property type="entry name" value="HIT"/>
    <property type="match status" value="1"/>
</dbReference>
<name>A0A4R1L607_9BACT</name>
<dbReference type="PANTHER" id="PTHR42997">
    <property type="entry name" value="HIT FAMILY HYDROLASE"/>
    <property type="match status" value="1"/>
</dbReference>
<feature type="domain" description="HIT" evidence="5">
    <location>
        <begin position="50"/>
        <end position="160"/>
    </location>
</feature>
<feature type="binding site" evidence="3">
    <location>
        <begin position="139"/>
        <end position="142"/>
    </location>
    <ligand>
        <name>substrate</name>
    </ligand>
</feature>
<dbReference type="RefSeq" id="WP_131996182.1">
    <property type="nucleotide sequence ID" value="NZ_SMGK01000003.1"/>
</dbReference>
<dbReference type="EMBL" id="SMGK01000003">
    <property type="protein sequence ID" value="TCK72617.1"/>
    <property type="molecule type" value="Genomic_DNA"/>
</dbReference>
<keyword evidence="6" id="KW-0548">Nucleotidyltransferase</keyword>
<evidence type="ECO:0000313" key="6">
    <source>
        <dbReference type="EMBL" id="TCK72617.1"/>
    </source>
</evidence>
<dbReference type="InterPro" id="IPR011146">
    <property type="entry name" value="HIT-like"/>
</dbReference>
<dbReference type="Proteomes" id="UP000295210">
    <property type="component" value="Unassembled WGS sequence"/>
</dbReference>
<dbReference type="AlphaFoldDB" id="A0A4R1L607"/>
<dbReference type="PANTHER" id="PTHR42997:SF1">
    <property type="entry name" value="AP-4-A PHOSPHORYLASE"/>
    <property type="match status" value="1"/>
</dbReference>
<dbReference type="GO" id="GO:0016779">
    <property type="term" value="F:nucleotidyltransferase activity"/>
    <property type="evidence" value="ECO:0007669"/>
    <property type="project" value="UniProtKB-KW"/>
</dbReference>
<gene>
    <name evidence="6" type="ORF">C7378_2202</name>
</gene>
<dbReference type="PROSITE" id="PS51084">
    <property type="entry name" value="HIT_2"/>
    <property type="match status" value="1"/>
</dbReference>
<dbReference type="CDD" id="cd01275">
    <property type="entry name" value="FHIT"/>
    <property type="match status" value="1"/>
</dbReference>
<evidence type="ECO:0000259" key="5">
    <source>
        <dbReference type="PROSITE" id="PS51084"/>
    </source>
</evidence>
<accession>A0A4R1L607</accession>
<organism evidence="6 7">
    <name type="scientific">Acidipila rosea</name>
    <dbReference type="NCBI Taxonomy" id="768535"/>
    <lineage>
        <taxon>Bacteria</taxon>
        <taxon>Pseudomonadati</taxon>
        <taxon>Acidobacteriota</taxon>
        <taxon>Terriglobia</taxon>
        <taxon>Terriglobales</taxon>
        <taxon>Acidobacteriaceae</taxon>
        <taxon>Acidipila</taxon>
    </lineage>
</organism>
<sequence>MDHLWTPWRYQYVTTADGPQRQGVPPELVAWPDDLHCVFCNMVASADYAVVNGMPREEAEKAALIVERGEFCFVCLNRYPYSSGHIMVLPYEHTSSLAALPASTAHELMDTAQRAERALRSLYSPEGLNMGINLGRAAGAGVAGHLHLHALPRWTGDTNFLTTIGETRILPEELEVTWQRMRDAFREPA</sequence>
<feature type="binding site" evidence="3">
    <location>
        <position position="77"/>
    </location>
    <ligand>
        <name>substrate</name>
    </ligand>
</feature>